<dbReference type="Proteomes" id="UP000199208">
    <property type="component" value="Unassembled WGS sequence"/>
</dbReference>
<dbReference type="RefSeq" id="WP_092592135.1">
    <property type="nucleotide sequence ID" value="NZ_FMWL01000016.1"/>
</dbReference>
<dbReference type="PROSITE" id="PS50110">
    <property type="entry name" value="RESPONSE_REGULATORY"/>
    <property type="match status" value="1"/>
</dbReference>
<dbReference type="InterPro" id="IPR036388">
    <property type="entry name" value="WH-like_DNA-bd_sf"/>
</dbReference>
<dbReference type="STRING" id="1120920.SAMN03080599_02564"/>
<feature type="domain" description="Response regulatory" evidence="4">
    <location>
        <begin position="5"/>
        <end position="119"/>
    </location>
</feature>
<dbReference type="PANTHER" id="PTHR43228:SF6">
    <property type="entry name" value="RESPONSE REGULATOR RECEIVER"/>
    <property type="match status" value="1"/>
</dbReference>
<evidence type="ECO:0000313" key="6">
    <source>
        <dbReference type="EMBL" id="SCZ81015.1"/>
    </source>
</evidence>
<dbReference type="Pfam" id="PF03861">
    <property type="entry name" value="ANTAR"/>
    <property type="match status" value="1"/>
</dbReference>
<gene>
    <name evidence="6" type="ORF">SAMN03080599_02564</name>
</gene>
<dbReference type="Gene3D" id="3.40.50.2300">
    <property type="match status" value="1"/>
</dbReference>
<dbReference type="SUPFAM" id="SSF52172">
    <property type="entry name" value="CheY-like"/>
    <property type="match status" value="1"/>
</dbReference>
<comment type="function">
    <text evidence="2">May play the central regulatory role in sporulation. It may be an element of the effector pathway responsible for the activation of sporulation genes in response to nutritional stress. Spo0A may act in concert with spo0H (a sigma factor) to control the expression of some genes that are critical to the sporulation process.</text>
</comment>
<keyword evidence="3" id="KW-0597">Phosphoprotein</keyword>
<dbReference type="InterPro" id="IPR008327">
    <property type="entry name" value="Sig_transdc_resp-reg_antiterm"/>
</dbReference>
<evidence type="ECO:0000256" key="1">
    <source>
        <dbReference type="ARBA" id="ARBA00018672"/>
    </source>
</evidence>
<dbReference type="Gene3D" id="1.10.10.10">
    <property type="entry name" value="Winged helix-like DNA-binding domain superfamily/Winged helix DNA-binding domain"/>
    <property type="match status" value="1"/>
</dbReference>
<evidence type="ECO:0000259" key="4">
    <source>
        <dbReference type="PROSITE" id="PS50110"/>
    </source>
</evidence>
<dbReference type="Pfam" id="PF00072">
    <property type="entry name" value="Response_reg"/>
    <property type="match status" value="1"/>
</dbReference>
<accession>A0A1G5S3T5</accession>
<feature type="domain" description="ANTAR" evidence="5">
    <location>
        <begin position="125"/>
        <end position="186"/>
    </location>
</feature>
<dbReference type="InterPro" id="IPR005561">
    <property type="entry name" value="ANTAR"/>
</dbReference>
<proteinExistence type="predicted"/>
<dbReference type="PROSITE" id="PS50921">
    <property type="entry name" value="ANTAR"/>
    <property type="match status" value="1"/>
</dbReference>
<sequence>MKPLKVIIAEDEPVTRKDLREMLAEAKIKTIGECGDGKSAVELARKLKPDLILMDIKMPVMDGIEAARLLNAEKIAPVMLLTAYSQKQLVEEAREAGVLAYLVKPINKQNLIPACYIAVSRYEEFSLLAQEVDTLNEALQSRKQIEKAKGILQKHYNLDEEAAFKKIRTMSMDQRKTMKEIAEAIIIAMG</sequence>
<keyword evidence="7" id="KW-1185">Reference proteome</keyword>
<protein>
    <recommendedName>
        <fullName evidence="1">Stage 0 sporulation protein A homolog</fullName>
    </recommendedName>
</protein>
<evidence type="ECO:0000256" key="3">
    <source>
        <dbReference type="PROSITE-ProRule" id="PRU00169"/>
    </source>
</evidence>
<dbReference type="AlphaFoldDB" id="A0A1G5S3T5"/>
<dbReference type="GO" id="GO:0000160">
    <property type="term" value="P:phosphorelay signal transduction system"/>
    <property type="evidence" value="ECO:0007669"/>
    <property type="project" value="InterPro"/>
</dbReference>
<name>A0A1G5S3T5_9FIRM</name>
<organism evidence="6 7">
    <name type="scientific">Acidaminobacter hydrogenoformans DSM 2784</name>
    <dbReference type="NCBI Taxonomy" id="1120920"/>
    <lineage>
        <taxon>Bacteria</taxon>
        <taxon>Bacillati</taxon>
        <taxon>Bacillota</taxon>
        <taxon>Clostridia</taxon>
        <taxon>Peptostreptococcales</taxon>
        <taxon>Acidaminobacteraceae</taxon>
        <taxon>Acidaminobacter</taxon>
    </lineage>
</organism>
<dbReference type="EMBL" id="FMWL01000016">
    <property type="protein sequence ID" value="SCZ81015.1"/>
    <property type="molecule type" value="Genomic_DNA"/>
</dbReference>
<dbReference type="PIRSF" id="PIRSF036382">
    <property type="entry name" value="RR_antiterm"/>
    <property type="match status" value="1"/>
</dbReference>
<dbReference type="PANTHER" id="PTHR43228">
    <property type="entry name" value="TWO-COMPONENT RESPONSE REGULATOR"/>
    <property type="match status" value="1"/>
</dbReference>
<dbReference type="InterPro" id="IPR001789">
    <property type="entry name" value="Sig_transdc_resp-reg_receiver"/>
</dbReference>
<dbReference type="SMART" id="SM01012">
    <property type="entry name" value="ANTAR"/>
    <property type="match status" value="1"/>
</dbReference>
<dbReference type="InterPro" id="IPR052048">
    <property type="entry name" value="ST_Response_Regulator"/>
</dbReference>
<evidence type="ECO:0000256" key="2">
    <source>
        <dbReference type="ARBA" id="ARBA00024867"/>
    </source>
</evidence>
<dbReference type="InterPro" id="IPR011006">
    <property type="entry name" value="CheY-like_superfamily"/>
</dbReference>
<dbReference type="OrthoDB" id="9779069at2"/>
<reference evidence="6 7" key="1">
    <citation type="submission" date="2016-10" db="EMBL/GenBank/DDBJ databases">
        <authorList>
            <person name="de Groot N.N."/>
        </authorList>
    </citation>
    <scope>NUCLEOTIDE SEQUENCE [LARGE SCALE GENOMIC DNA]</scope>
    <source>
        <strain evidence="6 7">DSM 2784</strain>
    </source>
</reference>
<feature type="modified residue" description="4-aspartylphosphate" evidence="3">
    <location>
        <position position="55"/>
    </location>
</feature>
<dbReference type="SMART" id="SM00448">
    <property type="entry name" value="REC"/>
    <property type="match status" value="1"/>
</dbReference>
<evidence type="ECO:0000259" key="5">
    <source>
        <dbReference type="PROSITE" id="PS50921"/>
    </source>
</evidence>
<evidence type="ECO:0000313" key="7">
    <source>
        <dbReference type="Proteomes" id="UP000199208"/>
    </source>
</evidence>
<dbReference type="GO" id="GO:0003723">
    <property type="term" value="F:RNA binding"/>
    <property type="evidence" value="ECO:0007669"/>
    <property type="project" value="InterPro"/>
</dbReference>